<evidence type="ECO:0008006" key="4">
    <source>
        <dbReference type="Google" id="ProtNLM"/>
    </source>
</evidence>
<dbReference type="KEGG" id="bana:BARAN1_0293"/>
<dbReference type="Proteomes" id="UP000249818">
    <property type="component" value="Chromosome BARAN1"/>
</dbReference>
<sequence>MSLVYLASWHDPFGDIDLYARAIFSAWGLPKDALLVVFLRGEDRRWQVAARAGERVGPLLPQPEWEDLLAEARVTANRAQPAVAVENLAAGLLSLLTTGRQEPQEGRRSWAWAYAVAGLIGIGALILAARAFLCPHCLRPLRRRPSLGGILWVCPRCRYTRASRR</sequence>
<proteinExistence type="predicted"/>
<dbReference type="EMBL" id="LS483254">
    <property type="protein sequence ID" value="SQD92318.1"/>
    <property type="molecule type" value="Genomic_DNA"/>
</dbReference>
<dbReference type="AlphaFoldDB" id="A0A2X3KUN1"/>
<evidence type="ECO:0000256" key="1">
    <source>
        <dbReference type="SAM" id="Phobius"/>
    </source>
</evidence>
<gene>
    <name evidence="2" type="ORF">BARAN1_0293</name>
</gene>
<keyword evidence="1" id="KW-0472">Membrane</keyword>
<feature type="transmembrane region" description="Helical" evidence="1">
    <location>
        <begin position="111"/>
        <end position="133"/>
    </location>
</feature>
<keyword evidence="1" id="KW-0812">Transmembrane</keyword>
<evidence type="ECO:0000313" key="2">
    <source>
        <dbReference type="EMBL" id="SQD92318.1"/>
    </source>
</evidence>
<accession>A0A2X3KUN1</accession>
<reference evidence="3" key="1">
    <citation type="submission" date="2018-05" db="EMBL/GenBank/DDBJ databases">
        <authorList>
            <person name="Hao L."/>
        </authorList>
    </citation>
    <scope>NUCLEOTIDE SEQUENCE [LARGE SCALE GENOMIC DNA]</scope>
</reference>
<keyword evidence="1" id="KW-1133">Transmembrane helix</keyword>
<protein>
    <recommendedName>
        <fullName evidence="4">TPM domain-containing protein</fullName>
    </recommendedName>
</protein>
<keyword evidence="3" id="KW-1185">Reference proteome</keyword>
<name>A0A2X3KUN1_9BACT</name>
<evidence type="ECO:0000313" key="3">
    <source>
        <dbReference type="Proteomes" id="UP000249818"/>
    </source>
</evidence>
<organism evidence="2 3">
    <name type="scientific">Candidatus Bipolaricaulis anaerobius</name>
    <dbReference type="NCBI Taxonomy" id="2026885"/>
    <lineage>
        <taxon>Bacteria</taxon>
        <taxon>Candidatus Bipolaricaulota</taxon>
        <taxon>Candidatus Bipolaricaulia</taxon>
        <taxon>Candidatus Bipolaricaulales</taxon>
        <taxon>Candidatus Bipolaricaulaceae</taxon>
        <taxon>Candidatus Bipolaricaulis</taxon>
    </lineage>
</organism>